<sequence>LEDLQDAFDFCYKVHYQPAENRNNDPTYIQELQTLQAKLQHLDRQRREVLAQMQQLLGRSETLQELLREELGGWRLRQQRLCLGAPGDTNLRPLETWFTELGQGLFQLRQLLRALNDLPQKVTYERDPLVAETPLLEQRLQEQLTHLLKSAFVVEQQPSTPNTMKRPLVLRTASKFSARARLLVRLHDRNHHMEARIHIDRWDPPPETPPTTRGVQQGPLVVTEELHLITFTLAYAYCGLELELETTTLPFVIISNNSQFSSAWASILWFNMLSSDPKASPFFSSPPLAPWPLLAEVLSWQFQSVAERGLSRDNLLMLAEKLLG</sequence>
<evidence type="ECO:0000256" key="5">
    <source>
        <dbReference type="ARBA" id="ARBA00022999"/>
    </source>
</evidence>
<dbReference type="InterPro" id="IPR013800">
    <property type="entry name" value="STAT_TF_alpha"/>
</dbReference>
<keyword evidence="10" id="KW-0175">Coiled coil</keyword>
<evidence type="ECO:0000256" key="3">
    <source>
        <dbReference type="ARBA" id="ARBA00022490"/>
    </source>
</evidence>
<dbReference type="GO" id="GO:0003700">
    <property type="term" value="F:DNA-binding transcription factor activity"/>
    <property type="evidence" value="ECO:0007669"/>
    <property type="project" value="InterPro"/>
</dbReference>
<accession>A0A7K9LS79</accession>
<evidence type="ECO:0000256" key="7">
    <source>
        <dbReference type="ARBA" id="ARBA00023125"/>
    </source>
</evidence>
<dbReference type="InterPro" id="IPR013801">
    <property type="entry name" value="STAT_TF_DNA-bd"/>
</dbReference>
<keyword evidence="6" id="KW-0805">Transcription regulation</keyword>
<keyword evidence="4" id="KW-0597">Phosphoprotein</keyword>
<dbReference type="InterPro" id="IPR012345">
    <property type="entry name" value="STAT_TF_DNA-bd_N"/>
</dbReference>
<dbReference type="GO" id="GO:0007165">
    <property type="term" value="P:signal transduction"/>
    <property type="evidence" value="ECO:0007669"/>
    <property type="project" value="InterPro"/>
</dbReference>
<dbReference type="Pfam" id="PF21354">
    <property type="entry name" value="STAT_linker"/>
    <property type="match status" value="1"/>
</dbReference>
<dbReference type="PANTHER" id="PTHR11801">
    <property type="entry name" value="SIGNAL TRANSDUCER AND ACTIVATOR OF TRANSCRIPTION"/>
    <property type="match status" value="1"/>
</dbReference>
<dbReference type="AlphaFoldDB" id="A0A7K9LS79"/>
<dbReference type="Pfam" id="PF01017">
    <property type="entry name" value="STAT_alpha"/>
    <property type="match status" value="1"/>
</dbReference>
<name>A0A7K9LS79_9PASS</name>
<evidence type="ECO:0000259" key="12">
    <source>
        <dbReference type="Pfam" id="PF02864"/>
    </source>
</evidence>
<organism evidence="14 15">
    <name type="scientific">Rhabdornis inornatus</name>
    <dbReference type="NCBI Taxonomy" id="237438"/>
    <lineage>
        <taxon>Eukaryota</taxon>
        <taxon>Metazoa</taxon>
        <taxon>Chordata</taxon>
        <taxon>Craniata</taxon>
        <taxon>Vertebrata</taxon>
        <taxon>Euteleostomi</taxon>
        <taxon>Archelosauria</taxon>
        <taxon>Archosauria</taxon>
        <taxon>Dinosauria</taxon>
        <taxon>Saurischia</taxon>
        <taxon>Theropoda</taxon>
        <taxon>Coelurosauria</taxon>
        <taxon>Aves</taxon>
        <taxon>Neognathae</taxon>
        <taxon>Neoaves</taxon>
        <taxon>Telluraves</taxon>
        <taxon>Australaves</taxon>
        <taxon>Passeriformes</taxon>
        <taxon>Rhabdornithidae</taxon>
        <taxon>Rhabdornis</taxon>
    </lineage>
</organism>
<dbReference type="InterPro" id="IPR015988">
    <property type="entry name" value="STAT_TF_CC"/>
</dbReference>
<dbReference type="GO" id="GO:0005737">
    <property type="term" value="C:cytoplasm"/>
    <property type="evidence" value="ECO:0007669"/>
    <property type="project" value="UniProtKB-SubCell"/>
</dbReference>
<dbReference type="InterPro" id="IPR008967">
    <property type="entry name" value="p53-like_TF_DNA-bd_sf"/>
</dbReference>
<dbReference type="InterPro" id="IPR048988">
    <property type="entry name" value="STAT_linker"/>
</dbReference>
<keyword evidence="15" id="KW-1185">Reference proteome</keyword>
<dbReference type="InterPro" id="IPR001217">
    <property type="entry name" value="STAT"/>
</dbReference>
<protein>
    <submittedName>
        <fullName evidence="14">STAT2 protein</fullName>
    </submittedName>
</protein>
<evidence type="ECO:0000256" key="4">
    <source>
        <dbReference type="ARBA" id="ARBA00022553"/>
    </source>
</evidence>
<dbReference type="GO" id="GO:0005634">
    <property type="term" value="C:nucleus"/>
    <property type="evidence" value="ECO:0007669"/>
    <property type="project" value="UniProtKB-SubCell"/>
</dbReference>
<proteinExistence type="predicted"/>
<dbReference type="Gene3D" id="1.10.238.10">
    <property type="entry name" value="EF-hand"/>
    <property type="match status" value="1"/>
</dbReference>
<evidence type="ECO:0000256" key="2">
    <source>
        <dbReference type="ARBA" id="ARBA00004496"/>
    </source>
</evidence>
<dbReference type="Pfam" id="PF02864">
    <property type="entry name" value="STAT_bind"/>
    <property type="match status" value="2"/>
</dbReference>
<keyword evidence="3" id="KW-0963">Cytoplasm</keyword>
<dbReference type="EMBL" id="VWZS01010513">
    <property type="protein sequence ID" value="NXH64836.1"/>
    <property type="molecule type" value="Genomic_DNA"/>
</dbReference>
<dbReference type="OrthoDB" id="19300at2759"/>
<feature type="non-terminal residue" evidence="14">
    <location>
        <position position="1"/>
    </location>
</feature>
<evidence type="ECO:0000313" key="15">
    <source>
        <dbReference type="Proteomes" id="UP000583164"/>
    </source>
</evidence>
<dbReference type="GO" id="GO:0003677">
    <property type="term" value="F:DNA binding"/>
    <property type="evidence" value="ECO:0007669"/>
    <property type="project" value="UniProtKB-KW"/>
</dbReference>
<dbReference type="SUPFAM" id="SSF47655">
    <property type="entry name" value="STAT"/>
    <property type="match status" value="1"/>
</dbReference>
<dbReference type="Gene3D" id="1.20.1050.20">
    <property type="entry name" value="STAT transcription factor, all-alpha domain"/>
    <property type="match status" value="1"/>
</dbReference>
<evidence type="ECO:0000256" key="6">
    <source>
        <dbReference type="ARBA" id="ARBA00023015"/>
    </source>
</evidence>
<dbReference type="Gene3D" id="2.60.40.630">
    <property type="entry name" value="STAT transcription factor, DNA-binding domain"/>
    <property type="match status" value="2"/>
</dbReference>
<feature type="domain" description="Signal transducer and activator of transcription linker" evidence="13">
    <location>
        <begin position="280"/>
        <end position="324"/>
    </location>
</feature>
<comment type="subcellular location">
    <subcellularLocation>
        <location evidence="2">Cytoplasm</location>
    </subcellularLocation>
    <subcellularLocation>
        <location evidence="1">Nucleus</location>
    </subcellularLocation>
</comment>
<comment type="caution">
    <text evidence="14">The sequence shown here is derived from an EMBL/GenBank/DDBJ whole genome shotgun (WGS) entry which is preliminary data.</text>
</comment>
<feature type="domain" description="STAT transcription factor DNA-binding" evidence="12">
    <location>
        <begin position="157"/>
        <end position="201"/>
    </location>
</feature>
<evidence type="ECO:0000256" key="9">
    <source>
        <dbReference type="ARBA" id="ARBA00023242"/>
    </source>
</evidence>
<evidence type="ECO:0000313" key="14">
    <source>
        <dbReference type="EMBL" id="NXH64836.1"/>
    </source>
</evidence>
<evidence type="ECO:0000256" key="8">
    <source>
        <dbReference type="ARBA" id="ARBA00023163"/>
    </source>
</evidence>
<dbReference type="Proteomes" id="UP000583164">
    <property type="component" value="Unassembled WGS sequence"/>
</dbReference>
<evidence type="ECO:0000256" key="10">
    <source>
        <dbReference type="SAM" id="Coils"/>
    </source>
</evidence>
<reference evidence="14 15" key="1">
    <citation type="submission" date="2019-09" db="EMBL/GenBank/DDBJ databases">
        <title>Bird 10,000 Genomes (B10K) Project - Family phase.</title>
        <authorList>
            <person name="Zhang G."/>
        </authorList>
    </citation>
    <scope>NUCLEOTIDE SEQUENCE [LARGE SCALE GENOMIC DNA]</scope>
    <source>
        <strain evidence="14">B10K-DU-001-29</strain>
        <tissue evidence="14">Muscle</tissue>
    </source>
</reference>
<evidence type="ECO:0000259" key="13">
    <source>
        <dbReference type="Pfam" id="PF21354"/>
    </source>
</evidence>
<gene>
    <name evidence="14" type="primary">Stat2</name>
    <name evidence="14" type="ORF">RHAINO_R12985</name>
</gene>
<feature type="non-terminal residue" evidence="14">
    <location>
        <position position="324"/>
    </location>
</feature>
<feature type="coiled-coil region" evidence="10">
    <location>
        <begin position="32"/>
        <end position="59"/>
    </location>
</feature>
<keyword evidence="9" id="KW-0539">Nucleus</keyword>
<keyword evidence="5" id="KW-0727">SH2 domain</keyword>
<evidence type="ECO:0000259" key="11">
    <source>
        <dbReference type="Pfam" id="PF01017"/>
    </source>
</evidence>
<keyword evidence="8" id="KW-0804">Transcription</keyword>
<feature type="domain" description="STAT transcription factor all-alpha" evidence="11">
    <location>
        <begin position="1"/>
        <end position="143"/>
    </location>
</feature>
<evidence type="ECO:0000256" key="1">
    <source>
        <dbReference type="ARBA" id="ARBA00004123"/>
    </source>
</evidence>
<dbReference type="SUPFAM" id="SSF49417">
    <property type="entry name" value="p53-like transcription factors"/>
    <property type="match status" value="1"/>
</dbReference>
<feature type="domain" description="STAT transcription factor DNA-binding" evidence="12">
    <location>
        <begin position="216"/>
        <end position="254"/>
    </location>
</feature>
<keyword evidence="7" id="KW-0238">DNA-binding</keyword>